<proteinExistence type="predicted"/>
<feature type="compositionally biased region" description="Basic and acidic residues" evidence="1">
    <location>
        <begin position="268"/>
        <end position="282"/>
    </location>
</feature>
<evidence type="ECO:0000256" key="1">
    <source>
        <dbReference type="SAM" id="MobiDB-lite"/>
    </source>
</evidence>
<gene>
    <name evidence="2" type="ORF">AXG93_59s1080</name>
</gene>
<name>A0A176W2G1_MARPO</name>
<accession>A0A176W2G1</accession>
<organism evidence="2 3">
    <name type="scientific">Marchantia polymorpha subsp. ruderalis</name>
    <dbReference type="NCBI Taxonomy" id="1480154"/>
    <lineage>
        <taxon>Eukaryota</taxon>
        <taxon>Viridiplantae</taxon>
        <taxon>Streptophyta</taxon>
        <taxon>Embryophyta</taxon>
        <taxon>Marchantiophyta</taxon>
        <taxon>Marchantiopsida</taxon>
        <taxon>Marchantiidae</taxon>
        <taxon>Marchantiales</taxon>
        <taxon>Marchantiaceae</taxon>
        <taxon>Marchantia</taxon>
    </lineage>
</organism>
<feature type="compositionally biased region" description="Polar residues" evidence="1">
    <location>
        <begin position="310"/>
        <end position="335"/>
    </location>
</feature>
<keyword evidence="3" id="KW-1185">Reference proteome</keyword>
<dbReference type="EMBL" id="LVLJ01001945">
    <property type="protein sequence ID" value="OAE27264.1"/>
    <property type="molecule type" value="Genomic_DNA"/>
</dbReference>
<comment type="caution">
    <text evidence="2">The sequence shown here is derived from an EMBL/GenBank/DDBJ whole genome shotgun (WGS) entry which is preliminary data.</text>
</comment>
<feature type="region of interest" description="Disordered" evidence="1">
    <location>
        <begin position="250"/>
        <end position="335"/>
    </location>
</feature>
<evidence type="ECO:0000313" key="2">
    <source>
        <dbReference type="EMBL" id="OAE27264.1"/>
    </source>
</evidence>
<dbReference type="Proteomes" id="UP000077202">
    <property type="component" value="Unassembled WGS sequence"/>
</dbReference>
<feature type="region of interest" description="Disordered" evidence="1">
    <location>
        <begin position="160"/>
        <end position="200"/>
    </location>
</feature>
<feature type="compositionally biased region" description="Basic and acidic residues" evidence="1">
    <location>
        <begin position="87"/>
        <end position="109"/>
    </location>
</feature>
<dbReference type="AlphaFoldDB" id="A0A176W2G1"/>
<feature type="compositionally biased region" description="Polar residues" evidence="1">
    <location>
        <begin position="176"/>
        <end position="190"/>
    </location>
</feature>
<sequence length="335" mass="37325">MNRRCGSCAWLAQVHDSRIYGADRDPPEFNVTARERERGTTCYILSRAQSIRLSAASFTARDELLVSLGSAAVASYRCHLRPSVVSDSRREARGGEGRGGEMNKTKDQEELQTFGSNFTPKRRSLFQSKSFNPGGIDQMFVSVNKPQVPNREDWSHLTTTSTEQNFGSPLVAPKRVTSSPAAESATNRSVVKTMKDDEEKNSTLKLRLEAMTWAAMAKDATILALQQRLKAALLSLQNERDANAQLKVELEMSGKEVRPKQQQQPSEMQREGDSQPQSEKDAASALQQQQLGEEEEDREQEASVLDSDKQLNPSEFRSSLVLDSQQQRQASGFPI</sequence>
<feature type="compositionally biased region" description="Basic and acidic residues" evidence="1">
    <location>
        <begin position="250"/>
        <end position="259"/>
    </location>
</feature>
<reference evidence="2" key="1">
    <citation type="submission" date="2016-03" db="EMBL/GenBank/DDBJ databases">
        <title>Mechanisms controlling the formation of the plant cell surface in tip-growing cells are functionally conserved among land plants.</title>
        <authorList>
            <person name="Honkanen S."/>
            <person name="Jones V.A."/>
            <person name="Morieri G."/>
            <person name="Champion C."/>
            <person name="Hetherington A.J."/>
            <person name="Kelly S."/>
            <person name="Saint-Marcoux D."/>
            <person name="Proust H."/>
            <person name="Prescott H."/>
            <person name="Dolan L."/>
        </authorList>
    </citation>
    <scope>NUCLEOTIDE SEQUENCE [LARGE SCALE GENOMIC DNA]</scope>
    <source>
        <tissue evidence="2">Whole gametophyte</tissue>
    </source>
</reference>
<feature type="region of interest" description="Disordered" evidence="1">
    <location>
        <begin position="85"/>
        <end position="119"/>
    </location>
</feature>
<evidence type="ECO:0000313" key="3">
    <source>
        <dbReference type="Proteomes" id="UP000077202"/>
    </source>
</evidence>
<protein>
    <submittedName>
        <fullName evidence="2">Uncharacterized protein</fullName>
    </submittedName>
</protein>